<name>A0A2B4SS92_STYPI</name>
<evidence type="ECO:0000256" key="2">
    <source>
        <dbReference type="ARBA" id="ARBA00009122"/>
    </source>
</evidence>
<keyword evidence="5" id="KW-0325">Glycoprotein</keyword>
<dbReference type="PANTHER" id="PTHR18820">
    <property type="entry name" value="LEG1"/>
    <property type="match status" value="1"/>
</dbReference>
<dbReference type="AlphaFoldDB" id="A0A2B4SS92"/>
<evidence type="ECO:0000313" key="7">
    <source>
        <dbReference type="Proteomes" id="UP000225706"/>
    </source>
</evidence>
<organism evidence="6 7">
    <name type="scientific">Stylophora pistillata</name>
    <name type="common">Smooth cauliflower coral</name>
    <dbReference type="NCBI Taxonomy" id="50429"/>
    <lineage>
        <taxon>Eukaryota</taxon>
        <taxon>Metazoa</taxon>
        <taxon>Cnidaria</taxon>
        <taxon>Anthozoa</taxon>
        <taxon>Hexacorallia</taxon>
        <taxon>Scleractinia</taxon>
        <taxon>Astrocoeniina</taxon>
        <taxon>Pocilloporidae</taxon>
        <taxon>Stylophora</taxon>
    </lineage>
</organism>
<gene>
    <name evidence="6" type="ORF">AWC38_SpisGene2999</name>
</gene>
<evidence type="ECO:0000256" key="3">
    <source>
        <dbReference type="ARBA" id="ARBA00022525"/>
    </source>
</evidence>
<reference evidence="7" key="1">
    <citation type="journal article" date="2017" name="bioRxiv">
        <title>Comparative analysis of the genomes of Stylophora pistillata and Acropora digitifera provides evidence for extensive differences between species of corals.</title>
        <authorList>
            <person name="Voolstra C.R."/>
            <person name="Li Y."/>
            <person name="Liew Y.J."/>
            <person name="Baumgarten S."/>
            <person name="Zoccola D."/>
            <person name="Flot J.-F."/>
            <person name="Tambutte S."/>
            <person name="Allemand D."/>
            <person name="Aranda M."/>
        </authorList>
    </citation>
    <scope>NUCLEOTIDE SEQUENCE [LARGE SCALE GENOMIC DNA]</scope>
</reference>
<keyword evidence="3" id="KW-0964">Secreted</keyword>
<protein>
    <submittedName>
        <fullName evidence="6">UPF0762 protein C6orf58-like</fullName>
    </submittedName>
</protein>
<keyword evidence="7" id="KW-1185">Reference proteome</keyword>
<sequence>MSSGRLSDMAVGQGRCAESLCVSPNSWWADMNYYLSVLPFLGALKAGLFPLLKHPVYISKPANVSDVVKDKFCTSIEEWTEKHPEVINDWADFFAQVKGGSDDGNHDVTIALMWKAHTTSILTAQPLFTEEVSLMSLPERKFGVGWALLVEFIATTYFQTNLNNTADQQTALPPRILRGSDKVPFIPDFTAAQNRVLLAINLFHSTNVDTKGLLLKVWRRAMCSPKGRAVGRSLLESIKDDPWIITRKLFKLLWGLFIYPCKG</sequence>
<comment type="subcellular location">
    <subcellularLocation>
        <location evidence="1">Secreted</location>
    </subcellularLocation>
</comment>
<comment type="caution">
    <text evidence="6">The sequence shown here is derived from an EMBL/GenBank/DDBJ whole genome shotgun (WGS) entry which is preliminary data.</text>
</comment>
<evidence type="ECO:0000313" key="6">
    <source>
        <dbReference type="EMBL" id="PFX32226.1"/>
    </source>
</evidence>
<evidence type="ECO:0000256" key="1">
    <source>
        <dbReference type="ARBA" id="ARBA00004613"/>
    </source>
</evidence>
<dbReference type="EMBL" id="LSMT01000026">
    <property type="protein sequence ID" value="PFX32226.1"/>
    <property type="molecule type" value="Genomic_DNA"/>
</dbReference>
<proteinExistence type="inferred from homology"/>
<evidence type="ECO:0000256" key="5">
    <source>
        <dbReference type="ARBA" id="ARBA00023180"/>
    </source>
</evidence>
<evidence type="ECO:0000256" key="4">
    <source>
        <dbReference type="ARBA" id="ARBA00022729"/>
    </source>
</evidence>
<dbReference type="InterPro" id="IPR008499">
    <property type="entry name" value="Leg1"/>
</dbReference>
<dbReference type="PANTHER" id="PTHR18820:SF1">
    <property type="entry name" value="PROTEIN LEG1 HOMOLOG"/>
    <property type="match status" value="1"/>
</dbReference>
<dbReference type="STRING" id="50429.A0A2B4SS92"/>
<comment type="similarity">
    <text evidence="2">Belongs to the LEG1 family.</text>
</comment>
<keyword evidence="4" id="KW-0732">Signal</keyword>
<dbReference type="OrthoDB" id="17046at2759"/>
<accession>A0A2B4SS92</accession>
<dbReference type="Proteomes" id="UP000225706">
    <property type="component" value="Unassembled WGS sequence"/>
</dbReference>
<dbReference type="Pfam" id="PF05612">
    <property type="entry name" value="Leg1"/>
    <property type="match status" value="1"/>
</dbReference>
<dbReference type="GO" id="GO:0005615">
    <property type="term" value="C:extracellular space"/>
    <property type="evidence" value="ECO:0007669"/>
    <property type="project" value="TreeGrafter"/>
</dbReference>